<dbReference type="InterPro" id="IPR045596">
    <property type="entry name" value="DUF6459"/>
</dbReference>
<feature type="region of interest" description="Disordered" evidence="1">
    <location>
        <begin position="1"/>
        <end position="25"/>
    </location>
</feature>
<evidence type="ECO:0000256" key="1">
    <source>
        <dbReference type="SAM" id="MobiDB-lite"/>
    </source>
</evidence>
<sequence>MTTQPRLSSVPPHWHRPPEPPRSAATVTRILTRPTAPSGEVPPAGVQGALALDLAPALGSPAVPELSLVTDAATTEDEQAADVRLWAARFAQAVVEVTGGDRPVTQMLRWTSSRVYQDLERRVRVLAQTRSPGPRRRVLRPQVRSVHVCLPTARSAEVSVHVRYGQRSRALAARLELRGGTWTCTALQLG</sequence>
<accession>A0A7G9RDD3</accession>
<protein>
    <submittedName>
        <fullName evidence="2">Uncharacterized protein</fullName>
    </submittedName>
</protein>
<dbReference type="Pfam" id="PF20060">
    <property type="entry name" value="DUF6459"/>
    <property type="match status" value="1"/>
</dbReference>
<organism evidence="2 3">
    <name type="scientific">Nocardioides mesophilus</name>
    <dbReference type="NCBI Taxonomy" id="433659"/>
    <lineage>
        <taxon>Bacteria</taxon>
        <taxon>Bacillati</taxon>
        <taxon>Actinomycetota</taxon>
        <taxon>Actinomycetes</taxon>
        <taxon>Propionibacteriales</taxon>
        <taxon>Nocardioidaceae</taxon>
        <taxon>Nocardioides</taxon>
    </lineage>
</organism>
<gene>
    <name evidence="2" type="ORF">H9L09_04055</name>
</gene>
<dbReference type="EMBL" id="CP060713">
    <property type="protein sequence ID" value="QNN53608.1"/>
    <property type="molecule type" value="Genomic_DNA"/>
</dbReference>
<dbReference type="AlphaFoldDB" id="A0A7G9RDD3"/>
<evidence type="ECO:0000313" key="3">
    <source>
        <dbReference type="Proteomes" id="UP000515947"/>
    </source>
</evidence>
<name>A0A7G9RDD3_9ACTN</name>
<keyword evidence="3" id="KW-1185">Reference proteome</keyword>
<proteinExistence type="predicted"/>
<dbReference type="Proteomes" id="UP000515947">
    <property type="component" value="Chromosome"/>
</dbReference>
<dbReference type="KEGG" id="nmes:H9L09_04055"/>
<reference evidence="2 3" key="1">
    <citation type="submission" date="2020-08" db="EMBL/GenBank/DDBJ databases">
        <title>Genome sequence of Nocardioides mesophilus KACC 16243T.</title>
        <authorList>
            <person name="Hyun D.-W."/>
            <person name="Bae J.-W."/>
        </authorList>
    </citation>
    <scope>NUCLEOTIDE SEQUENCE [LARGE SCALE GENOMIC DNA]</scope>
    <source>
        <strain evidence="2 3">KACC 16243</strain>
    </source>
</reference>
<evidence type="ECO:0000313" key="2">
    <source>
        <dbReference type="EMBL" id="QNN53608.1"/>
    </source>
</evidence>
<dbReference type="RefSeq" id="WP_187579449.1">
    <property type="nucleotide sequence ID" value="NZ_CP060713.1"/>
</dbReference>